<dbReference type="PATRIC" id="fig|1300343.5.peg.699"/>
<accession>A0A0A2GWR9</accession>
<evidence type="ECO:0000256" key="1">
    <source>
        <dbReference type="SAM" id="SignalP"/>
    </source>
</evidence>
<gene>
    <name evidence="2" type="ORF">NV36_09095</name>
</gene>
<dbReference type="OrthoDB" id="9884513at2"/>
<dbReference type="AlphaFoldDB" id="A0A0A2GWR9"/>
<sequence>MKHLSLLLLILCASIISAQNTTTTAEPRFSLNAIGALPSNAGEPNKEFYDQTRTLLVGTSLGYKSSLQGGISRSRVGNDEVVEFPLIFRYQATKGISAYLGVQGQVVRGLDTSGLMFTEFVPTMGIDVQFTPEWDAGIQFVAPVYQNKAAPTVSYELSHPIRLRTGIKF</sequence>
<organism evidence="2 3">
    <name type="scientific">Dokdonia donghaensis DSW-1</name>
    <dbReference type="NCBI Taxonomy" id="1300343"/>
    <lineage>
        <taxon>Bacteria</taxon>
        <taxon>Pseudomonadati</taxon>
        <taxon>Bacteroidota</taxon>
        <taxon>Flavobacteriia</taxon>
        <taxon>Flavobacteriales</taxon>
        <taxon>Flavobacteriaceae</taxon>
        <taxon>Dokdonia</taxon>
    </lineage>
</organism>
<proteinExistence type="predicted"/>
<feature type="chain" id="PRO_5001999355" description="Outer membrane protein beta-barrel domain-containing protein" evidence="1">
    <location>
        <begin position="19"/>
        <end position="169"/>
    </location>
</feature>
<protein>
    <recommendedName>
        <fullName evidence="4">Outer membrane protein beta-barrel domain-containing protein</fullName>
    </recommendedName>
</protein>
<dbReference type="EMBL" id="JSAQ01000001">
    <property type="protein sequence ID" value="KGO06978.1"/>
    <property type="molecule type" value="Genomic_DNA"/>
</dbReference>
<feature type="signal peptide" evidence="1">
    <location>
        <begin position="1"/>
        <end position="18"/>
    </location>
</feature>
<dbReference type="KEGG" id="ddo:I597_0689"/>
<evidence type="ECO:0008006" key="4">
    <source>
        <dbReference type="Google" id="ProtNLM"/>
    </source>
</evidence>
<dbReference type="Proteomes" id="UP000030140">
    <property type="component" value="Unassembled WGS sequence"/>
</dbReference>
<comment type="caution">
    <text evidence="2">The sequence shown here is derived from an EMBL/GenBank/DDBJ whole genome shotgun (WGS) entry which is preliminary data.</text>
</comment>
<name>A0A0A2GWR9_9FLAO</name>
<evidence type="ECO:0000313" key="3">
    <source>
        <dbReference type="Proteomes" id="UP000030140"/>
    </source>
</evidence>
<keyword evidence="1" id="KW-0732">Signal</keyword>
<reference evidence="2 3" key="1">
    <citation type="submission" date="2014-10" db="EMBL/GenBank/DDBJ databases">
        <title>Draft genome sequence of the proteorhodopsin-containing marine bacterium Dokdonia donghaensis.</title>
        <authorList>
            <person name="Gomez-Consarnau L."/>
            <person name="Gonzalez J.M."/>
            <person name="Riedel T."/>
            <person name="Jaenicke S."/>
            <person name="Wagner-Doebler I."/>
            <person name="Fuhrman J.A."/>
        </authorList>
    </citation>
    <scope>NUCLEOTIDE SEQUENCE [LARGE SCALE GENOMIC DNA]</scope>
    <source>
        <strain evidence="2 3">DSW-1</strain>
    </source>
</reference>
<dbReference type="RefSeq" id="WP_035326338.1">
    <property type="nucleotide sequence ID" value="NZ_CP015125.1"/>
</dbReference>
<evidence type="ECO:0000313" key="2">
    <source>
        <dbReference type="EMBL" id="KGO06978.1"/>
    </source>
</evidence>
<keyword evidence="3" id="KW-1185">Reference proteome</keyword>